<sequence>MPISERELLFAAVKNPCLLLHRAQQVIGSRSLGPLGCPGFQPRSTALGYSRWNLRAVVSLGLARRLGQRRLSRAHLRAAAPGAPALGVIRGEDDCPGILGSLSSSPTASGSVFIRCFLLLAEILLYRQANRGNRSRTGVCVSIDWSGIAQRASLLLSPLHSTRPLFRFEFSCLPLPRSTLCPSTPLPRVDCAVGFHCIHTSSQKTHFCLYHPLFSCAFPSFFFLPCPLFSFVCSKCTRVHFVDLANSRSQFACAQDFIPPSSLGISIGSGLNFGTGYYYYQLSYAHRSTNCLRLRRIAAMLLRGLCVFWACAAV</sequence>
<evidence type="ECO:0000313" key="1">
    <source>
        <dbReference type="EMBL" id="KAA8910906.1"/>
    </source>
</evidence>
<reference evidence="1 2" key="1">
    <citation type="submission" date="2019-09" db="EMBL/GenBank/DDBJ databases">
        <title>Draft genome of the ectomycorrhizal ascomycete Sphaerosporella brunnea.</title>
        <authorList>
            <consortium name="DOE Joint Genome Institute"/>
            <person name="Benucci G.M."/>
            <person name="Marozzi G."/>
            <person name="Antonielli L."/>
            <person name="Sanchez S."/>
            <person name="Marco P."/>
            <person name="Wang X."/>
            <person name="Falini L.B."/>
            <person name="Barry K."/>
            <person name="Haridas S."/>
            <person name="Lipzen A."/>
            <person name="Labutti K."/>
            <person name="Grigoriev I.V."/>
            <person name="Murat C."/>
            <person name="Martin F."/>
            <person name="Albertini E."/>
            <person name="Donnini D."/>
            <person name="Bonito G."/>
        </authorList>
    </citation>
    <scope>NUCLEOTIDE SEQUENCE [LARGE SCALE GENOMIC DNA]</scope>
    <source>
        <strain evidence="1 2">Sb_GMNB300</strain>
    </source>
</reference>
<dbReference type="InParanoid" id="A0A5J5F3U3"/>
<proteinExistence type="predicted"/>
<dbReference type="AlphaFoldDB" id="A0A5J5F3U3"/>
<gene>
    <name evidence="1" type="ORF">FN846DRAFT_495504</name>
</gene>
<name>A0A5J5F3U3_9PEZI</name>
<accession>A0A5J5F3U3</accession>
<keyword evidence="2" id="KW-1185">Reference proteome</keyword>
<comment type="caution">
    <text evidence="1">The sequence shown here is derived from an EMBL/GenBank/DDBJ whole genome shotgun (WGS) entry which is preliminary data.</text>
</comment>
<dbReference type="Proteomes" id="UP000326924">
    <property type="component" value="Unassembled WGS sequence"/>
</dbReference>
<organism evidence="1 2">
    <name type="scientific">Sphaerosporella brunnea</name>
    <dbReference type="NCBI Taxonomy" id="1250544"/>
    <lineage>
        <taxon>Eukaryota</taxon>
        <taxon>Fungi</taxon>
        <taxon>Dikarya</taxon>
        <taxon>Ascomycota</taxon>
        <taxon>Pezizomycotina</taxon>
        <taxon>Pezizomycetes</taxon>
        <taxon>Pezizales</taxon>
        <taxon>Pyronemataceae</taxon>
        <taxon>Sphaerosporella</taxon>
    </lineage>
</organism>
<evidence type="ECO:0000313" key="2">
    <source>
        <dbReference type="Proteomes" id="UP000326924"/>
    </source>
</evidence>
<protein>
    <submittedName>
        <fullName evidence="1">Uncharacterized protein</fullName>
    </submittedName>
</protein>
<dbReference type="EMBL" id="VXIS01000041">
    <property type="protein sequence ID" value="KAA8910906.1"/>
    <property type="molecule type" value="Genomic_DNA"/>
</dbReference>